<dbReference type="InterPro" id="IPR026444">
    <property type="entry name" value="Secre_tail"/>
</dbReference>
<feature type="domain" description="Secretion system C-terminal sorting" evidence="2">
    <location>
        <begin position="789"/>
        <end position="857"/>
    </location>
</feature>
<evidence type="ECO:0000259" key="3">
    <source>
        <dbReference type="Pfam" id="PF24595"/>
    </source>
</evidence>
<dbReference type="InterPro" id="IPR005046">
    <property type="entry name" value="DUF285"/>
</dbReference>
<name>A0A552V0B9_9FLAO</name>
<evidence type="ECO:0000313" key="5">
    <source>
        <dbReference type="Proteomes" id="UP000320643"/>
    </source>
</evidence>
<evidence type="ECO:0000313" key="4">
    <source>
        <dbReference type="EMBL" id="TRW23923.1"/>
    </source>
</evidence>
<feature type="domain" description="DUF7619" evidence="3">
    <location>
        <begin position="639"/>
        <end position="771"/>
    </location>
</feature>
<sequence>MSHTYTTVGTFTVSMSGIFGRLDATLLDIEQDAPQLISVDQWGTNQWTSMENAFANCANLEINATDAPNLSQATSLKRMFYDINDINTSLNNWDVSTITDMSSMFYFTSYSQSLGNWDVSNVTDMSNMFSSCGFGGAVLDLNNWDVSNVTNMYHMFSQVSIIEPLNNWDVSNVTDMSYMFYQATTFDQPLNNWDVSNVTNMAYMFCQTNYNQPLNDWDVSNVTDMSNMFFNVFSFNQPLDNWDVSNVTNMRSMFYNANAFNQPLDSWDVSNVTNMTMMFFQADSFNQPLNNWNVSALTEMTMMFRNADLFNQPLNNWDVSNVTQMGSFVEYATSFNQDLSDWNFNPDVDYFNMGYTALDTQNYDALLLRFAQLGLQNKSMGAYGISYCDSGVREYLINELEWNIADDTLGEECGGNTITGNVLFDSDANGCDSADITANNFLVTANNGEFTYSTITSNGEYDLHIMEDTYNVGLLNVPSYYAVTPPSSEVSFTGFGNEQELNFCLTANQSVNDLNITLLPLNEARPGFESNYRLIVQNIGTLPTNGTIAGLSYNETIQTFVTSSQAPSTATTNGLNFDLGTLQPFESQIIDITMQTFTPPTVNGGEIINFVAAVTPNTADLTPDDNTFIYDQDVVNSYDPNDKTVLQGSDIYMEQTGGYLDYIIRFQNTGSASAITVRIEDLLHENLDWATFQPITASHAYTVEVTDGNKVKFIFNNINLPHEAANEPASHGFIAYKIKPVGNIQVGDMITGQAGIFFDYNLPIITNSADTQVVETLGINKRNLQTIALYPNPAHLKVNLDMPDGIQAEGIKIFNLQGVEILSQGLVQNAIDVSNLSSGIYIVKIQTNKGFFTNRLIKK</sequence>
<dbReference type="OrthoDB" id="9813840at2"/>
<keyword evidence="5" id="KW-1185">Reference proteome</keyword>
<dbReference type="RefSeq" id="WP_143373671.1">
    <property type="nucleotide sequence ID" value="NZ_VJVZ01000007.1"/>
</dbReference>
<organism evidence="4 5">
    <name type="scientific">Flavobacterium zepuense</name>
    <dbReference type="NCBI Taxonomy" id="2593302"/>
    <lineage>
        <taxon>Bacteria</taxon>
        <taxon>Pseudomonadati</taxon>
        <taxon>Bacteroidota</taxon>
        <taxon>Flavobacteriia</taxon>
        <taxon>Flavobacteriales</taxon>
        <taxon>Flavobacteriaceae</taxon>
        <taxon>Flavobacterium</taxon>
    </lineage>
</organism>
<dbReference type="EMBL" id="VJVZ01000007">
    <property type="protein sequence ID" value="TRW23923.1"/>
    <property type="molecule type" value="Genomic_DNA"/>
</dbReference>
<evidence type="ECO:0000256" key="1">
    <source>
        <dbReference type="ARBA" id="ARBA00022729"/>
    </source>
</evidence>
<proteinExistence type="predicted"/>
<dbReference type="NCBIfam" id="TIGR02167">
    <property type="entry name" value="Liste_lipo_26"/>
    <property type="match status" value="6"/>
</dbReference>
<dbReference type="Pfam" id="PF18962">
    <property type="entry name" value="Por_Secre_tail"/>
    <property type="match status" value="1"/>
</dbReference>
<dbReference type="InterPro" id="IPR055353">
    <property type="entry name" value="DUF7619"/>
</dbReference>
<evidence type="ECO:0000259" key="2">
    <source>
        <dbReference type="Pfam" id="PF18962"/>
    </source>
</evidence>
<dbReference type="Proteomes" id="UP000320643">
    <property type="component" value="Unassembled WGS sequence"/>
</dbReference>
<protein>
    <submittedName>
        <fullName evidence="4">BspA family leucine-rich repeat surface protein</fullName>
    </submittedName>
</protein>
<dbReference type="Pfam" id="PF03382">
    <property type="entry name" value="DUF285"/>
    <property type="match status" value="2"/>
</dbReference>
<comment type="caution">
    <text evidence="4">The sequence shown here is derived from an EMBL/GenBank/DDBJ whole genome shotgun (WGS) entry which is preliminary data.</text>
</comment>
<dbReference type="NCBIfam" id="TIGR04183">
    <property type="entry name" value="Por_Secre_tail"/>
    <property type="match status" value="1"/>
</dbReference>
<accession>A0A552V0B9</accession>
<dbReference type="Pfam" id="PF24595">
    <property type="entry name" value="DUF7619"/>
    <property type="match status" value="1"/>
</dbReference>
<keyword evidence="1" id="KW-0732">Signal</keyword>
<gene>
    <name evidence="4" type="ORF">FMM05_12250</name>
</gene>
<reference evidence="4 5" key="1">
    <citation type="submission" date="2019-07" db="EMBL/GenBank/DDBJ databases">
        <title>Flavobacterium sp. nov., isolated from glacier ice.</title>
        <authorList>
            <person name="Liu Q."/>
            <person name="Xin Y.-H."/>
        </authorList>
    </citation>
    <scope>NUCLEOTIDE SEQUENCE [LARGE SCALE GENOMIC DNA]</scope>
    <source>
        <strain evidence="4 5">ZT4R6</strain>
    </source>
</reference>
<dbReference type="InterPro" id="IPR011889">
    <property type="entry name" value="Liste_lipo_26"/>
</dbReference>
<dbReference type="AlphaFoldDB" id="A0A552V0B9"/>